<dbReference type="FunFam" id="4.10.860.120:FF:000001">
    <property type="entry name" value="DNA-directed RNA polymerase subunit beta"/>
    <property type="match status" value="1"/>
</dbReference>
<dbReference type="Gene3D" id="2.40.40.20">
    <property type="match status" value="1"/>
</dbReference>
<gene>
    <name evidence="12" type="ORF">UFOPK3674_01010</name>
</gene>
<dbReference type="InterPro" id="IPR007080">
    <property type="entry name" value="RNA_pol_Rpb1_1"/>
</dbReference>
<dbReference type="InterPro" id="IPR038120">
    <property type="entry name" value="Rpb1_funnel_sf"/>
</dbReference>
<feature type="compositionally biased region" description="Acidic residues" evidence="10">
    <location>
        <begin position="1463"/>
        <end position="1475"/>
    </location>
</feature>
<evidence type="ECO:0000256" key="1">
    <source>
        <dbReference type="ARBA" id="ARBA00012418"/>
    </source>
</evidence>
<sequence length="1475" mass="163295">MIDINNFDAIEIGLASSKQIRAWSSGEVTKPETINYRTLKPEKDGLFCERIFGPQKDWECSCGKYKRVRYKGIVCERCGVEVTRAKVRRERMGHIDLASPVSHIWFFKGVPSRIGYLLDMAPKELEKILYFAASIITWVDQEARWRDLAELEQGTQERLDTLVAQRDEVIGEYRQSLEARTHYLESKGDSAKFSLDDQLWADHLDLEVKKLSEDEAREQIAKVTKVFETDIDDTRTYYEDAIVRLGRVWGIFSNKEAPDGVFADAAGTVAISTDAAATVVRLVDEQGELITTAGGDACEYRFPAGTHLRVSAGDSVRKDAQLDLVWPLANFSERAPEKDEFGPKTIIADETLFRELKDRFGSPYGFGEYFGGGMGAENIRELLRDKPPYDLEGKKRKVDPDRPAGSNLAPEDMPGFVMEHERDVLEDIVKNGKGQKRERSVKRLKVLSAFLNSDNKPEMMVLEAVPVIPPELRPMVQLDGGRFATSDLNDLYRRVINRNNRLKRLLDLGAPEIIVNNERRMLQEAVDALFDNGRRGRPVTGPGNRPLKSLSDMLKGKQGRFRQNLLGKRVDYSGRSVIVAGPYLKLHQCGLPKLMALELFKPFIMAQLVERKSAQNIKAAKKMVESGIPEVWDVLDDVIHEHPVLLNRAPTLHRLGIQAFEPVLVEGKAIQVHPLVCHAFNADFDGDQMAVHVPLSAEAQAEARILMLSSNNILSPANGAPLATPTQDMVLGAYYLTYGLEPAELDELQTKLTEGTWPATERRPHVFRTAQEAELSYEAKTVTLHDLAEYRPMGREGGHILTTVGRIIYNDRIERSLQAALGDAFNPDVYPFVNQSVRKRDTVQVIDNLIQRYGAAAVSMVLDAFKDMGFRYATLAGITISKNDVIIPPNKAEILAGYEATVAEIHDQYDTGLITQQERHEAVVDQWTRATEEVAVAMEKNFDRLNSIFMMADSGARGSFKQIRQLAGMRGLMANPKGEIIERPIKANFMEGLTVLEYFISTHGARKGLADTALRTADSGYLTRRLVDVAQDVIIREPDCGSKESISLPILDAQRDPNTNLVGRVTAEELSTTDGRTIVKKGGIVEREHLADLVASIDQLASGSVALRSTLKCRAKSGVCQACYGRSLATGKPAQIGDAVGIIAAQSIGEPGTQLTMRTFHTGGVAGADITHGLPRVVELFEARRPKGIAEIAEFDGVVSIEETEKNIVVRITDDAGDEHSHTFPRRTRLLVTDGERVESGAQLSEGSLHPHDLLRLRGRTAAEQYFVAEVQKVYKSQGVDINDKHIELIVRQMMKKVRVDQKGDTEYLPGALVDRYDFLETNAAMKKQKGEMAQFEEVILGITKASLNTDSFLSAASFQETTKVLTDAALEGKKDGLAGLKENVIIGKLIPAATGLKTYRRIEIEPTEPLPRPDDVGLLDSDDLAAELGFADGDFGAALGVGFEQDLSTLEEIGNSAADTGFAEELDVPTDESA</sequence>
<dbReference type="InterPro" id="IPR042102">
    <property type="entry name" value="RNA_pol_Rpb1_3_sf"/>
</dbReference>
<dbReference type="Gene3D" id="4.10.860.120">
    <property type="entry name" value="RNA polymerase II, clamp domain"/>
    <property type="match status" value="1"/>
</dbReference>
<dbReference type="Gene3D" id="1.10.40.90">
    <property type="match status" value="1"/>
</dbReference>
<evidence type="ECO:0000313" key="12">
    <source>
        <dbReference type="EMBL" id="CAB4928525.1"/>
    </source>
</evidence>
<accession>A0A6J7ICI9</accession>
<protein>
    <recommendedName>
        <fullName evidence="1">DNA-directed RNA polymerase</fullName>
        <ecNumber evidence="1">2.7.7.6</ecNumber>
    </recommendedName>
</protein>
<keyword evidence="2" id="KW-0240">DNA-directed RNA polymerase</keyword>
<dbReference type="NCBIfam" id="TIGR02386">
    <property type="entry name" value="rpoC_TIGR"/>
    <property type="match status" value="1"/>
</dbReference>
<evidence type="ECO:0000256" key="9">
    <source>
        <dbReference type="ARBA" id="ARBA00048552"/>
    </source>
</evidence>
<name>A0A6J7ICI9_9ZZZZ</name>
<keyword evidence="8" id="KW-0804">Transcription</keyword>
<dbReference type="CDD" id="cd01609">
    <property type="entry name" value="RNAP_beta'_N"/>
    <property type="match status" value="1"/>
</dbReference>
<keyword evidence="7" id="KW-0460">Magnesium</keyword>
<dbReference type="InterPro" id="IPR045867">
    <property type="entry name" value="DNA-dir_RpoC_beta_prime"/>
</dbReference>
<dbReference type="GO" id="GO:0046872">
    <property type="term" value="F:metal ion binding"/>
    <property type="evidence" value="ECO:0007669"/>
    <property type="project" value="UniProtKB-KW"/>
</dbReference>
<keyword evidence="3" id="KW-0808">Transferase</keyword>
<dbReference type="PANTHER" id="PTHR19376:SF54">
    <property type="entry name" value="DNA-DIRECTED RNA POLYMERASE SUBUNIT BETA"/>
    <property type="match status" value="1"/>
</dbReference>
<dbReference type="Gene3D" id="1.10.1790.20">
    <property type="match status" value="1"/>
</dbReference>
<evidence type="ECO:0000256" key="6">
    <source>
        <dbReference type="ARBA" id="ARBA00022833"/>
    </source>
</evidence>
<reference evidence="12" key="1">
    <citation type="submission" date="2020-05" db="EMBL/GenBank/DDBJ databases">
        <authorList>
            <person name="Chiriac C."/>
            <person name="Salcher M."/>
            <person name="Ghai R."/>
            <person name="Kavagutti S V."/>
        </authorList>
    </citation>
    <scope>NUCLEOTIDE SEQUENCE</scope>
</reference>
<dbReference type="Pfam" id="PF04997">
    <property type="entry name" value="RNA_pol_Rpb1_1"/>
    <property type="match status" value="2"/>
</dbReference>
<dbReference type="Pfam" id="PF05000">
    <property type="entry name" value="RNA_pol_Rpb1_4"/>
    <property type="match status" value="1"/>
</dbReference>
<evidence type="ECO:0000256" key="10">
    <source>
        <dbReference type="SAM" id="MobiDB-lite"/>
    </source>
</evidence>
<evidence type="ECO:0000256" key="5">
    <source>
        <dbReference type="ARBA" id="ARBA00022723"/>
    </source>
</evidence>
<dbReference type="InterPro" id="IPR012754">
    <property type="entry name" value="DNA-dir_RpoC_beta_prime_bact"/>
</dbReference>
<feature type="domain" description="RNA polymerase N-terminal" evidence="11">
    <location>
        <begin position="458"/>
        <end position="737"/>
    </location>
</feature>
<feature type="region of interest" description="Disordered" evidence="10">
    <location>
        <begin position="1455"/>
        <end position="1475"/>
    </location>
</feature>
<evidence type="ECO:0000256" key="8">
    <source>
        <dbReference type="ARBA" id="ARBA00023163"/>
    </source>
</evidence>
<dbReference type="Gene3D" id="1.10.150.390">
    <property type="match status" value="1"/>
</dbReference>
<dbReference type="EC" id="2.7.7.6" evidence="1"/>
<dbReference type="InterPro" id="IPR000722">
    <property type="entry name" value="RNA_pol_asu"/>
</dbReference>
<dbReference type="SMART" id="SM00663">
    <property type="entry name" value="RPOLA_N"/>
    <property type="match status" value="1"/>
</dbReference>
<feature type="region of interest" description="Disordered" evidence="10">
    <location>
        <begin position="390"/>
        <end position="413"/>
    </location>
</feature>
<dbReference type="InterPro" id="IPR007083">
    <property type="entry name" value="RNA_pol_Rpb1_4"/>
</dbReference>
<comment type="catalytic activity">
    <reaction evidence="9">
        <text>RNA(n) + a ribonucleoside 5'-triphosphate = RNA(n+1) + diphosphate</text>
        <dbReference type="Rhea" id="RHEA:21248"/>
        <dbReference type="Rhea" id="RHEA-COMP:14527"/>
        <dbReference type="Rhea" id="RHEA-COMP:17342"/>
        <dbReference type="ChEBI" id="CHEBI:33019"/>
        <dbReference type="ChEBI" id="CHEBI:61557"/>
        <dbReference type="ChEBI" id="CHEBI:140395"/>
        <dbReference type="EC" id="2.7.7.6"/>
    </reaction>
</comment>
<evidence type="ECO:0000259" key="11">
    <source>
        <dbReference type="SMART" id="SM00663"/>
    </source>
</evidence>
<dbReference type="SUPFAM" id="SSF64484">
    <property type="entry name" value="beta and beta-prime subunits of DNA dependent RNA-polymerase"/>
    <property type="match status" value="1"/>
</dbReference>
<dbReference type="InterPro" id="IPR007081">
    <property type="entry name" value="RNA_pol_Rpb1_5"/>
</dbReference>
<dbReference type="PANTHER" id="PTHR19376">
    <property type="entry name" value="DNA-DIRECTED RNA POLYMERASE"/>
    <property type="match status" value="1"/>
</dbReference>
<dbReference type="InterPro" id="IPR006592">
    <property type="entry name" value="RNA_pol_N"/>
</dbReference>
<dbReference type="CDD" id="cd02655">
    <property type="entry name" value="RNAP_beta'_C"/>
    <property type="match status" value="1"/>
</dbReference>
<organism evidence="12">
    <name type="scientific">freshwater metagenome</name>
    <dbReference type="NCBI Taxonomy" id="449393"/>
    <lineage>
        <taxon>unclassified sequences</taxon>
        <taxon>metagenomes</taxon>
        <taxon>ecological metagenomes</taxon>
    </lineage>
</organism>
<dbReference type="GO" id="GO:0003677">
    <property type="term" value="F:DNA binding"/>
    <property type="evidence" value="ECO:0007669"/>
    <property type="project" value="InterPro"/>
</dbReference>
<dbReference type="GO" id="GO:0003899">
    <property type="term" value="F:DNA-directed RNA polymerase activity"/>
    <property type="evidence" value="ECO:0007669"/>
    <property type="project" value="UniProtKB-EC"/>
</dbReference>
<dbReference type="Pfam" id="PF04983">
    <property type="entry name" value="RNA_pol_Rpb1_3"/>
    <property type="match status" value="1"/>
</dbReference>
<evidence type="ECO:0000256" key="7">
    <source>
        <dbReference type="ARBA" id="ARBA00022842"/>
    </source>
</evidence>
<dbReference type="Gene3D" id="1.10.132.30">
    <property type="match status" value="1"/>
</dbReference>
<dbReference type="GO" id="GO:0006351">
    <property type="term" value="P:DNA-templated transcription"/>
    <property type="evidence" value="ECO:0007669"/>
    <property type="project" value="InterPro"/>
</dbReference>
<feature type="compositionally biased region" description="Basic and acidic residues" evidence="10">
    <location>
        <begin position="390"/>
        <end position="402"/>
    </location>
</feature>
<evidence type="ECO:0000256" key="2">
    <source>
        <dbReference type="ARBA" id="ARBA00022478"/>
    </source>
</evidence>
<evidence type="ECO:0000256" key="4">
    <source>
        <dbReference type="ARBA" id="ARBA00022695"/>
    </source>
</evidence>
<keyword evidence="4" id="KW-0548">Nucleotidyltransferase</keyword>
<evidence type="ECO:0000256" key="3">
    <source>
        <dbReference type="ARBA" id="ARBA00022679"/>
    </source>
</evidence>
<dbReference type="EMBL" id="CAFBMX010000004">
    <property type="protein sequence ID" value="CAB4928525.1"/>
    <property type="molecule type" value="Genomic_DNA"/>
</dbReference>
<dbReference type="InterPro" id="IPR044893">
    <property type="entry name" value="RNA_pol_Rpb1_clamp_domain"/>
</dbReference>
<proteinExistence type="inferred from homology"/>
<dbReference type="Gene3D" id="2.40.50.100">
    <property type="match status" value="1"/>
</dbReference>
<dbReference type="HAMAP" id="MF_01322">
    <property type="entry name" value="RNApol_bact_RpoC"/>
    <property type="match status" value="1"/>
</dbReference>
<dbReference type="InterPro" id="IPR007066">
    <property type="entry name" value="RNA_pol_Rpb1_3"/>
</dbReference>
<dbReference type="Pfam" id="PF04998">
    <property type="entry name" value="RNA_pol_Rpb1_5"/>
    <property type="match status" value="1"/>
</dbReference>
<keyword evidence="6" id="KW-0862">Zinc</keyword>
<keyword evidence="5" id="KW-0479">Metal-binding</keyword>
<dbReference type="GO" id="GO:0000428">
    <property type="term" value="C:DNA-directed RNA polymerase complex"/>
    <property type="evidence" value="ECO:0007669"/>
    <property type="project" value="UniProtKB-KW"/>
</dbReference>
<dbReference type="Gene3D" id="1.10.274.100">
    <property type="entry name" value="RNA polymerase Rpb1, domain 3"/>
    <property type="match status" value="1"/>
</dbReference>
<dbReference type="Pfam" id="PF00623">
    <property type="entry name" value="RNA_pol_Rpb1_2"/>
    <property type="match status" value="1"/>
</dbReference>